<comment type="caution">
    <text evidence="2">The sequence shown here is derived from an EMBL/GenBank/DDBJ whole genome shotgun (WGS) entry which is preliminary data.</text>
</comment>
<feature type="region of interest" description="Disordered" evidence="1">
    <location>
        <begin position="1"/>
        <end position="39"/>
    </location>
</feature>
<dbReference type="EMBL" id="JAQQPM010000001">
    <property type="protein sequence ID" value="KAK2067474.1"/>
    <property type="molecule type" value="Genomic_DNA"/>
</dbReference>
<proteinExistence type="predicted"/>
<feature type="compositionally biased region" description="Polar residues" evidence="1">
    <location>
        <begin position="121"/>
        <end position="139"/>
    </location>
</feature>
<dbReference type="Proteomes" id="UP001217918">
    <property type="component" value="Unassembled WGS sequence"/>
</dbReference>
<organism evidence="2 3">
    <name type="scientific">Phyllachora maydis</name>
    <dbReference type="NCBI Taxonomy" id="1825666"/>
    <lineage>
        <taxon>Eukaryota</taxon>
        <taxon>Fungi</taxon>
        <taxon>Dikarya</taxon>
        <taxon>Ascomycota</taxon>
        <taxon>Pezizomycotina</taxon>
        <taxon>Sordariomycetes</taxon>
        <taxon>Sordariomycetidae</taxon>
        <taxon>Phyllachorales</taxon>
        <taxon>Phyllachoraceae</taxon>
        <taxon>Phyllachora</taxon>
    </lineage>
</organism>
<evidence type="ECO:0000313" key="3">
    <source>
        <dbReference type="Proteomes" id="UP001217918"/>
    </source>
</evidence>
<evidence type="ECO:0000256" key="1">
    <source>
        <dbReference type="SAM" id="MobiDB-lite"/>
    </source>
</evidence>
<protein>
    <submittedName>
        <fullName evidence="2">Uncharacterized protein</fullName>
    </submittedName>
</protein>
<dbReference type="AlphaFoldDB" id="A0AAD9HXR0"/>
<accession>A0AAD9HXR0</accession>
<name>A0AAD9HXR0_9PEZI</name>
<keyword evidence="3" id="KW-1185">Reference proteome</keyword>
<reference evidence="2" key="1">
    <citation type="journal article" date="2023" name="Mol. Plant Microbe Interact.">
        <title>Elucidating the Obligate Nature and Biological Capacity of an Invasive Fungal Corn Pathogen.</title>
        <authorList>
            <person name="MacCready J.S."/>
            <person name="Roggenkamp E.M."/>
            <person name="Gdanetz K."/>
            <person name="Chilvers M.I."/>
        </authorList>
    </citation>
    <scope>NUCLEOTIDE SEQUENCE</scope>
    <source>
        <strain evidence="2">PM02</strain>
    </source>
</reference>
<feature type="compositionally biased region" description="Low complexity" evidence="1">
    <location>
        <begin position="165"/>
        <end position="180"/>
    </location>
</feature>
<gene>
    <name evidence="2" type="ORF">P8C59_001212</name>
</gene>
<feature type="region of interest" description="Disordered" evidence="1">
    <location>
        <begin position="121"/>
        <end position="188"/>
    </location>
</feature>
<evidence type="ECO:0000313" key="2">
    <source>
        <dbReference type="EMBL" id="KAK2067474.1"/>
    </source>
</evidence>
<sequence>MADQAKGKGIAPKRASNPADPGQSSRPPPPIRTLLEDKEDGKDYSEVIEVLKQHIKSHKRPAKITLAIRRTAAYKAKRRELAKACAIVGRAAAVKYCKKRKEAAANAQAYKLAKKEGLQCSKRTTSGNTGRYTTDSGFTANKDDNNAYNRAYMPSADIEEEEGSSSDNNGVNGGTSNNANKGEGSSAYKRGKGALYYEDILLCK</sequence>